<dbReference type="RefSeq" id="WP_163290643.1">
    <property type="nucleotide sequence ID" value="NZ_JAAGWY010000003.1"/>
</dbReference>
<feature type="transmembrane region" description="Helical" evidence="1">
    <location>
        <begin position="20"/>
        <end position="37"/>
    </location>
</feature>
<keyword evidence="3" id="KW-1185">Reference proteome</keyword>
<evidence type="ECO:0008006" key="4">
    <source>
        <dbReference type="Google" id="ProtNLM"/>
    </source>
</evidence>
<gene>
    <name evidence="2" type="ORF">G3T36_15160</name>
</gene>
<dbReference type="Proteomes" id="UP000474967">
    <property type="component" value="Unassembled WGS sequence"/>
</dbReference>
<proteinExistence type="predicted"/>
<feature type="transmembrane region" description="Helical" evidence="1">
    <location>
        <begin position="43"/>
        <end position="61"/>
    </location>
</feature>
<evidence type="ECO:0000313" key="2">
    <source>
        <dbReference type="EMBL" id="NEN07200.1"/>
    </source>
</evidence>
<evidence type="ECO:0000256" key="1">
    <source>
        <dbReference type="SAM" id="Phobius"/>
    </source>
</evidence>
<dbReference type="AlphaFoldDB" id="A0A6L9Y0N2"/>
<accession>A0A6L9Y0N2</accession>
<name>A0A6L9Y0N2_9MICO</name>
<dbReference type="EMBL" id="JAAGWY010000003">
    <property type="protein sequence ID" value="NEN07200.1"/>
    <property type="molecule type" value="Genomic_DNA"/>
</dbReference>
<reference evidence="2 3" key="1">
    <citation type="journal article" date="2014" name="J. Microbiol.">
        <title>Diaminobutyricibacter tongyongensis gen. nov., sp. nov. and Homoserinibacter gongjuensis gen. nov., sp. nov. belong to the family Microbacteriaceae.</title>
        <authorList>
            <person name="Kim S.J."/>
            <person name="Ahn J.H."/>
            <person name="Weon H.Y."/>
            <person name="Hamada M."/>
            <person name="Suzuki K."/>
            <person name="Kwon S.W."/>
        </authorList>
    </citation>
    <scope>NUCLEOTIDE SEQUENCE [LARGE SCALE GENOMIC DNA]</scope>
    <source>
        <strain evidence="2 3">NBRC 108724</strain>
    </source>
</reference>
<feature type="transmembrane region" description="Helical" evidence="1">
    <location>
        <begin position="68"/>
        <end position="88"/>
    </location>
</feature>
<sequence length="90" mass="9378">MTPKQKRVPPASKQTSDHYGLTAVILGILALIGSLFPLIAYDIIGWVAGAAVIFGIAGFTSQGIKKTMALTGLVTGALAATVVIDKIFDY</sequence>
<protein>
    <recommendedName>
        <fullName evidence="4">DUF4190 domain-containing protein</fullName>
    </recommendedName>
</protein>
<keyword evidence="1" id="KW-0472">Membrane</keyword>
<evidence type="ECO:0000313" key="3">
    <source>
        <dbReference type="Proteomes" id="UP000474967"/>
    </source>
</evidence>
<keyword evidence="1" id="KW-1133">Transmembrane helix</keyword>
<comment type="caution">
    <text evidence="2">The sequence shown here is derived from an EMBL/GenBank/DDBJ whole genome shotgun (WGS) entry which is preliminary data.</text>
</comment>
<organism evidence="2 3">
    <name type="scientific">Leifsonia tongyongensis</name>
    <dbReference type="NCBI Taxonomy" id="1268043"/>
    <lineage>
        <taxon>Bacteria</taxon>
        <taxon>Bacillati</taxon>
        <taxon>Actinomycetota</taxon>
        <taxon>Actinomycetes</taxon>
        <taxon>Micrococcales</taxon>
        <taxon>Microbacteriaceae</taxon>
        <taxon>Leifsonia</taxon>
    </lineage>
</organism>
<keyword evidence="1" id="KW-0812">Transmembrane</keyword>